<keyword evidence="1" id="KW-0812">Transmembrane</keyword>
<dbReference type="Proteomes" id="UP000694891">
    <property type="component" value="Unplaced"/>
</dbReference>
<dbReference type="RefSeq" id="XP_008287900.1">
    <property type="nucleotide sequence ID" value="XM_008289678.1"/>
</dbReference>
<protein>
    <submittedName>
        <fullName evidence="2">Uncharacterized LOC103363077</fullName>
    </submittedName>
    <submittedName>
        <fullName evidence="4">Uncharacterized protein LOC103363077</fullName>
    </submittedName>
</protein>
<dbReference type="GeneID" id="103363077"/>
<keyword evidence="1" id="KW-1133">Transmembrane helix</keyword>
<feature type="transmembrane region" description="Helical" evidence="1">
    <location>
        <begin position="176"/>
        <end position="195"/>
    </location>
</feature>
<dbReference type="PANTHER" id="PTHR34488">
    <property type="entry name" value="SI:CH211-245H14.1-RELATED"/>
    <property type="match status" value="1"/>
</dbReference>
<dbReference type="PANTHER" id="PTHR34488:SF1">
    <property type="entry name" value="SI:CH211-245H14.1-RELATED"/>
    <property type="match status" value="1"/>
</dbReference>
<reference evidence="4" key="2">
    <citation type="submission" date="2025-04" db="UniProtKB">
        <authorList>
            <consortium name="RefSeq"/>
        </authorList>
    </citation>
    <scope>IDENTIFICATION</scope>
</reference>
<evidence type="ECO:0000313" key="2">
    <source>
        <dbReference type="Ensembl" id="ENSSPAP00000029749.1"/>
    </source>
</evidence>
<sequence length="220" mass="25235">MSALCGRKMAETRRNYQSVLSEPPNMQNGLGKKFFVIVEGITHDAHQHIVERFKRGEGQTEVTSHDQCDYLLVFCPVSSRVGTNITEALNHLPADKPAILVVMHHTFNPDNVVAESRRLVNNPNILLTVDCLFHDNQLLNCHRNDQMWYEVYNLLRASQPSAYQPYRRMMNIYPKLICLLLIVLVIVTVIIFLVVRLRKASPKQAQQNHTEEGQLPSLYT</sequence>
<gene>
    <name evidence="4" type="primary">LOC103363077</name>
</gene>
<dbReference type="OrthoDB" id="8446971at2759"/>
<accession>A0A3B5BGD0</accession>
<keyword evidence="3" id="KW-1185">Reference proteome</keyword>
<evidence type="ECO:0000256" key="1">
    <source>
        <dbReference type="SAM" id="Phobius"/>
    </source>
</evidence>
<reference evidence="2" key="1">
    <citation type="submission" date="2023-09" db="UniProtKB">
        <authorList>
            <consortium name="Ensembl"/>
        </authorList>
    </citation>
    <scope>IDENTIFICATION</scope>
</reference>
<evidence type="ECO:0000313" key="4">
    <source>
        <dbReference type="RefSeq" id="XP_008287900.1"/>
    </source>
</evidence>
<evidence type="ECO:0000313" key="3">
    <source>
        <dbReference type="Proteomes" id="UP000694891"/>
    </source>
</evidence>
<dbReference type="AlphaFoldDB" id="A0A3B5BGD0"/>
<dbReference type="Ensembl" id="ENSSPAT00000030232.1">
    <property type="protein sequence ID" value="ENSSPAP00000029749.1"/>
    <property type="gene ID" value="ENSSPAG00000022381.1"/>
</dbReference>
<keyword evidence="1" id="KW-0472">Membrane</keyword>
<name>A0A3B5BGD0_9TELE</name>
<dbReference type="GeneTree" id="ENSGT00940000164220"/>
<organism evidence="2">
    <name type="scientific">Stegastes partitus</name>
    <name type="common">bicolor damselfish</name>
    <dbReference type="NCBI Taxonomy" id="144197"/>
    <lineage>
        <taxon>Eukaryota</taxon>
        <taxon>Metazoa</taxon>
        <taxon>Chordata</taxon>
        <taxon>Craniata</taxon>
        <taxon>Vertebrata</taxon>
        <taxon>Euteleostomi</taxon>
        <taxon>Actinopterygii</taxon>
        <taxon>Neopterygii</taxon>
        <taxon>Teleostei</taxon>
        <taxon>Neoteleostei</taxon>
        <taxon>Acanthomorphata</taxon>
        <taxon>Ovalentaria</taxon>
        <taxon>Pomacentridae</taxon>
        <taxon>Stegastes</taxon>
    </lineage>
</organism>
<proteinExistence type="predicted"/>